<dbReference type="InterPro" id="IPR050801">
    <property type="entry name" value="Ca-Dep_Lectins_ImmuneDev"/>
</dbReference>
<dbReference type="Gene3D" id="3.10.100.10">
    <property type="entry name" value="Mannose-Binding Protein A, subunit A"/>
    <property type="match status" value="1"/>
</dbReference>
<organism evidence="4 5">
    <name type="scientific">Penaeus vannamei</name>
    <name type="common">Whiteleg shrimp</name>
    <name type="synonym">Litopenaeus vannamei</name>
    <dbReference type="NCBI Taxonomy" id="6689"/>
    <lineage>
        <taxon>Eukaryota</taxon>
        <taxon>Metazoa</taxon>
        <taxon>Ecdysozoa</taxon>
        <taxon>Arthropoda</taxon>
        <taxon>Crustacea</taxon>
        <taxon>Multicrustacea</taxon>
        <taxon>Malacostraca</taxon>
        <taxon>Eumalacostraca</taxon>
        <taxon>Eucarida</taxon>
        <taxon>Decapoda</taxon>
        <taxon>Dendrobranchiata</taxon>
        <taxon>Penaeoidea</taxon>
        <taxon>Penaeidae</taxon>
        <taxon>Penaeus</taxon>
    </lineage>
</organism>
<reference evidence="4 5" key="2">
    <citation type="submission" date="2019-01" db="EMBL/GenBank/DDBJ databases">
        <title>The decoding of complex shrimp genome reveals the adaptation for benthos swimmer, frequently molting mechanism and breeding impact on genome.</title>
        <authorList>
            <person name="Sun Y."/>
            <person name="Gao Y."/>
            <person name="Yu Y."/>
        </authorList>
    </citation>
    <scope>NUCLEOTIDE SEQUENCE [LARGE SCALE GENOMIC DNA]</scope>
    <source>
        <tissue evidence="4">Muscle</tissue>
    </source>
</reference>
<sequence>MRACYALPSSSSPSRPYPPVPPLEALPSSPSLLSPPRGPPLQFLPSRPSSPVLPSTPMPPPRPLLLALTVAFGAAASVPSAAPATSDVPGYFLNMLMWSGDESERYHRSPLVPAALTAASSSLAAAACPAPFLPVMSQCFWSSAQYKLSWDDARDFCQQMGGDLAEPLHLNALMVHLQDRYPSAKVFHLGATDLEQEGNWTYISGRPVDPRGWMPGEPNDTAHAQNCLNLCFQGCRASYPPLNDQQCHAKFHFVCEFSVARE</sequence>
<dbReference type="OrthoDB" id="7755331at2759"/>
<feature type="region of interest" description="Disordered" evidence="2">
    <location>
        <begin position="1"/>
        <end position="57"/>
    </location>
</feature>
<feature type="domain" description="C-type lectin" evidence="3">
    <location>
        <begin position="135"/>
        <end position="256"/>
    </location>
</feature>
<dbReference type="GO" id="GO:0030246">
    <property type="term" value="F:carbohydrate binding"/>
    <property type="evidence" value="ECO:0007669"/>
    <property type="project" value="UniProtKB-KW"/>
</dbReference>
<evidence type="ECO:0000313" key="4">
    <source>
        <dbReference type="EMBL" id="ROT81043.1"/>
    </source>
</evidence>
<comment type="caution">
    <text evidence="4">The sequence shown here is derived from an EMBL/GenBank/DDBJ whole genome shotgun (WGS) entry which is preliminary data.</text>
</comment>
<evidence type="ECO:0000313" key="5">
    <source>
        <dbReference type="Proteomes" id="UP000283509"/>
    </source>
</evidence>
<dbReference type="InterPro" id="IPR016186">
    <property type="entry name" value="C-type_lectin-like/link_sf"/>
</dbReference>
<dbReference type="PANTHER" id="PTHR22801">
    <property type="entry name" value="LITHOSTATHINE"/>
    <property type="match status" value="1"/>
</dbReference>
<keyword evidence="1" id="KW-1015">Disulfide bond</keyword>
<dbReference type="Pfam" id="PF00059">
    <property type="entry name" value="Lectin_C"/>
    <property type="match status" value="1"/>
</dbReference>
<dbReference type="PANTHER" id="PTHR22801:SF63">
    <property type="entry name" value="C-TYPE LECTIN DOMAIN-CONTAINING PROTEIN"/>
    <property type="match status" value="1"/>
</dbReference>
<proteinExistence type="predicted"/>
<dbReference type="Proteomes" id="UP000283509">
    <property type="component" value="Unassembled WGS sequence"/>
</dbReference>
<dbReference type="EMBL" id="QCYY01001033">
    <property type="protein sequence ID" value="ROT81043.1"/>
    <property type="molecule type" value="Genomic_DNA"/>
</dbReference>
<dbReference type="SMART" id="SM00034">
    <property type="entry name" value="CLECT"/>
    <property type="match status" value="1"/>
</dbReference>
<keyword evidence="4" id="KW-0430">Lectin</keyword>
<dbReference type="InterPro" id="IPR018378">
    <property type="entry name" value="C-type_lectin_CS"/>
</dbReference>
<dbReference type="AlphaFoldDB" id="A0A423TX45"/>
<feature type="compositionally biased region" description="Pro residues" evidence="2">
    <location>
        <begin position="15"/>
        <end position="24"/>
    </location>
</feature>
<dbReference type="PROSITE" id="PS00615">
    <property type="entry name" value="C_TYPE_LECTIN_1"/>
    <property type="match status" value="1"/>
</dbReference>
<dbReference type="PROSITE" id="PS50041">
    <property type="entry name" value="C_TYPE_LECTIN_2"/>
    <property type="match status" value="1"/>
</dbReference>
<dbReference type="InterPro" id="IPR001304">
    <property type="entry name" value="C-type_lectin-like"/>
</dbReference>
<dbReference type="InterPro" id="IPR016187">
    <property type="entry name" value="CTDL_fold"/>
</dbReference>
<name>A0A423TX45_PENVA</name>
<dbReference type="SUPFAM" id="SSF56436">
    <property type="entry name" value="C-type lectin-like"/>
    <property type="match status" value="1"/>
</dbReference>
<evidence type="ECO:0000256" key="1">
    <source>
        <dbReference type="ARBA" id="ARBA00023157"/>
    </source>
</evidence>
<feature type="compositionally biased region" description="Low complexity" evidence="2">
    <location>
        <begin position="25"/>
        <end position="35"/>
    </location>
</feature>
<accession>A0A423TX45</accession>
<gene>
    <name evidence="4" type="ORF">C7M84_000202</name>
</gene>
<protein>
    <submittedName>
        <fullName evidence="4">C-type lectin</fullName>
    </submittedName>
</protein>
<reference evidence="4 5" key="1">
    <citation type="submission" date="2018-04" db="EMBL/GenBank/DDBJ databases">
        <authorList>
            <person name="Zhang X."/>
            <person name="Yuan J."/>
            <person name="Li F."/>
            <person name="Xiang J."/>
        </authorList>
    </citation>
    <scope>NUCLEOTIDE SEQUENCE [LARGE SCALE GENOMIC DNA]</scope>
    <source>
        <tissue evidence="4">Muscle</tissue>
    </source>
</reference>
<evidence type="ECO:0000259" key="3">
    <source>
        <dbReference type="PROSITE" id="PS50041"/>
    </source>
</evidence>
<evidence type="ECO:0000256" key="2">
    <source>
        <dbReference type="SAM" id="MobiDB-lite"/>
    </source>
</evidence>
<keyword evidence="5" id="KW-1185">Reference proteome</keyword>